<gene>
    <name evidence="3" type="ORF">SCF082_LOCUS40159</name>
</gene>
<evidence type="ECO:0000256" key="2">
    <source>
        <dbReference type="SAM" id="MobiDB-lite"/>
    </source>
</evidence>
<comment type="caution">
    <text evidence="3">The sequence shown here is derived from an EMBL/GenBank/DDBJ whole genome shotgun (WGS) entry which is preliminary data.</text>
</comment>
<dbReference type="Proteomes" id="UP001642464">
    <property type="component" value="Unassembled WGS sequence"/>
</dbReference>
<reference evidence="3 4" key="1">
    <citation type="submission" date="2024-02" db="EMBL/GenBank/DDBJ databases">
        <authorList>
            <person name="Chen Y."/>
            <person name="Shah S."/>
            <person name="Dougan E. K."/>
            <person name="Thang M."/>
            <person name="Chan C."/>
        </authorList>
    </citation>
    <scope>NUCLEOTIDE SEQUENCE [LARGE SCALE GENOMIC DNA]</scope>
</reference>
<evidence type="ECO:0000256" key="1">
    <source>
        <dbReference type="SAM" id="Coils"/>
    </source>
</evidence>
<protein>
    <submittedName>
        <fullName evidence="3">Luc7-like protein</fullName>
    </submittedName>
</protein>
<name>A0ABP0QCF1_9DINO</name>
<dbReference type="EMBL" id="CAXAMM010039207">
    <property type="protein sequence ID" value="CAK9084686.1"/>
    <property type="molecule type" value="Genomic_DNA"/>
</dbReference>
<evidence type="ECO:0000313" key="3">
    <source>
        <dbReference type="EMBL" id="CAK9084686.1"/>
    </source>
</evidence>
<feature type="region of interest" description="Disordered" evidence="2">
    <location>
        <begin position="121"/>
        <end position="154"/>
    </location>
</feature>
<feature type="coiled-coil region" evidence="1">
    <location>
        <begin position="199"/>
        <end position="247"/>
    </location>
</feature>
<keyword evidence="4" id="KW-1185">Reference proteome</keyword>
<accession>A0ABP0QCF1</accession>
<proteinExistence type="predicted"/>
<sequence>MAELHPEPPPLDPTLLRGELQRLRGEYDSLKAAAEEAAACPGLEEEAADEVRLHDLRLERLALKALLDRYRERPPKVDAGLQPSAESIGGVVAVACRLSEELRQLQEENALLAYHAACDDEASPAPTPSASARTPRTTVGSAQRRSARQVKEQAKEVRQCEAQLMALRRRTRVNEWYLAQLKTQLQETGKLLQGRESCLKDLKERIDQAHADRRRLSGERVRTQQTLETERQELVQLHQEALSLREAGAVVAGAGPEALHQPTEGGRLQLEKHLRASSAVQQLYRRVGSEAPEATALAGRVKADMEAACQKVQDSAGWMCCVSGRIWC</sequence>
<feature type="coiled-coil region" evidence="1">
    <location>
        <begin position="20"/>
        <end position="73"/>
    </location>
</feature>
<feature type="compositionally biased region" description="Low complexity" evidence="2">
    <location>
        <begin position="128"/>
        <end position="138"/>
    </location>
</feature>
<organism evidence="3 4">
    <name type="scientific">Durusdinium trenchii</name>
    <dbReference type="NCBI Taxonomy" id="1381693"/>
    <lineage>
        <taxon>Eukaryota</taxon>
        <taxon>Sar</taxon>
        <taxon>Alveolata</taxon>
        <taxon>Dinophyceae</taxon>
        <taxon>Suessiales</taxon>
        <taxon>Symbiodiniaceae</taxon>
        <taxon>Durusdinium</taxon>
    </lineage>
</organism>
<evidence type="ECO:0000313" key="4">
    <source>
        <dbReference type="Proteomes" id="UP001642464"/>
    </source>
</evidence>
<keyword evidence="1" id="KW-0175">Coiled coil</keyword>